<dbReference type="PANTHER" id="PTHR30461">
    <property type="entry name" value="DNA-INVERTASE FROM LAMBDOID PROPHAGE"/>
    <property type="match status" value="1"/>
</dbReference>
<dbReference type="Pfam" id="PF00239">
    <property type="entry name" value="Resolvase"/>
    <property type="match status" value="1"/>
</dbReference>
<reference evidence="4" key="1">
    <citation type="submission" date="2021-03" db="EMBL/GenBank/DDBJ databases">
        <title>Whole genome shotgun sequence of Actinoplanes auranticolor NBRC 12245.</title>
        <authorList>
            <person name="Komaki H."/>
            <person name="Tamura T."/>
        </authorList>
    </citation>
    <scope>NUCLEOTIDE SEQUENCE</scope>
    <source>
        <strain evidence="4">NBRC 12245</strain>
    </source>
</reference>
<dbReference type="GO" id="GO:0003677">
    <property type="term" value="F:DNA binding"/>
    <property type="evidence" value="ECO:0007669"/>
    <property type="project" value="UniProtKB-KW"/>
</dbReference>
<dbReference type="Proteomes" id="UP000681340">
    <property type="component" value="Unassembled WGS sequence"/>
</dbReference>
<dbReference type="PROSITE" id="PS51736">
    <property type="entry name" value="RECOMBINASES_3"/>
    <property type="match status" value="1"/>
</dbReference>
<evidence type="ECO:0000259" key="3">
    <source>
        <dbReference type="PROSITE" id="PS51736"/>
    </source>
</evidence>
<comment type="caution">
    <text evidence="4">The sequence shown here is derived from an EMBL/GenBank/DDBJ whole genome shotgun (WGS) entry which is preliminary data.</text>
</comment>
<dbReference type="EMBL" id="BOQL01000071">
    <property type="protein sequence ID" value="GIM78031.1"/>
    <property type="molecule type" value="Genomic_DNA"/>
</dbReference>
<dbReference type="InterPro" id="IPR006119">
    <property type="entry name" value="Resolv_N"/>
</dbReference>
<protein>
    <recommendedName>
        <fullName evidence="3">Resolvase/invertase-type recombinase catalytic domain-containing protein</fullName>
    </recommendedName>
</protein>
<evidence type="ECO:0000313" key="5">
    <source>
        <dbReference type="Proteomes" id="UP000681340"/>
    </source>
</evidence>
<dbReference type="InterPro" id="IPR011109">
    <property type="entry name" value="DNA_bind_recombinase_dom"/>
</dbReference>
<organism evidence="4 5">
    <name type="scientific">Actinoplanes auranticolor</name>
    <dbReference type="NCBI Taxonomy" id="47988"/>
    <lineage>
        <taxon>Bacteria</taxon>
        <taxon>Bacillati</taxon>
        <taxon>Actinomycetota</taxon>
        <taxon>Actinomycetes</taxon>
        <taxon>Micromonosporales</taxon>
        <taxon>Micromonosporaceae</taxon>
        <taxon>Actinoplanes</taxon>
    </lineage>
</organism>
<dbReference type="SUPFAM" id="SSF53041">
    <property type="entry name" value="Resolvase-like"/>
    <property type="match status" value="1"/>
</dbReference>
<evidence type="ECO:0000256" key="1">
    <source>
        <dbReference type="ARBA" id="ARBA00023125"/>
    </source>
</evidence>
<accession>A0A919ST56</accession>
<sequence>MNGSASAGPSSFPGDLMKRKMIGYLRRSKANKKRPDDPAYGIEAQRTIIERVAGLNDWEIIWAPADDGATGAHTRRAGLQWTLDQLAAGEADGLVVAKLTRLSRSVADFAQVLRVAKKQGWTVAALDLGIDTGTVNGRLVANIVMSVAEWEREIISERTVEALAEVRESGVRLGRPILMPEDVIARVRRLRIKGHTLRAIAEQLNKDQVPTVHGGARWHSSTLRGVLKRSGGDPRARTPARVA</sequence>
<dbReference type="Gene3D" id="3.40.50.1390">
    <property type="entry name" value="Resolvase, N-terminal catalytic domain"/>
    <property type="match status" value="1"/>
</dbReference>
<keyword evidence="2" id="KW-0233">DNA recombination</keyword>
<evidence type="ECO:0000313" key="4">
    <source>
        <dbReference type="EMBL" id="GIM78031.1"/>
    </source>
</evidence>
<dbReference type="SMART" id="SM00857">
    <property type="entry name" value="Resolvase"/>
    <property type="match status" value="1"/>
</dbReference>
<evidence type="ECO:0000256" key="2">
    <source>
        <dbReference type="ARBA" id="ARBA00023172"/>
    </source>
</evidence>
<dbReference type="PANTHER" id="PTHR30461:SF2">
    <property type="entry name" value="SERINE RECOMBINASE PINE-RELATED"/>
    <property type="match status" value="1"/>
</dbReference>
<feature type="domain" description="Resolvase/invertase-type recombinase catalytic" evidence="3">
    <location>
        <begin position="20"/>
        <end position="170"/>
    </location>
</feature>
<name>A0A919ST56_9ACTN</name>
<gene>
    <name evidence="4" type="ORF">Aau02nite_78900</name>
</gene>
<proteinExistence type="predicted"/>
<dbReference type="Pfam" id="PF07508">
    <property type="entry name" value="Recombinase"/>
    <property type="match status" value="1"/>
</dbReference>
<dbReference type="AlphaFoldDB" id="A0A919ST56"/>
<keyword evidence="5" id="KW-1185">Reference proteome</keyword>
<dbReference type="InterPro" id="IPR050639">
    <property type="entry name" value="SSR_resolvase"/>
</dbReference>
<keyword evidence="1" id="KW-0238">DNA-binding</keyword>
<dbReference type="InterPro" id="IPR036162">
    <property type="entry name" value="Resolvase-like_N_sf"/>
</dbReference>
<dbReference type="GO" id="GO:0000150">
    <property type="term" value="F:DNA strand exchange activity"/>
    <property type="evidence" value="ECO:0007669"/>
    <property type="project" value="InterPro"/>
</dbReference>
<dbReference type="CDD" id="cd00338">
    <property type="entry name" value="Ser_Recombinase"/>
    <property type="match status" value="1"/>
</dbReference>